<keyword evidence="2 5" id="KW-0808">Transferase</keyword>
<dbReference type="Proteomes" id="UP000011666">
    <property type="component" value="Unassembled WGS sequence"/>
</dbReference>
<dbReference type="eggNOG" id="COG2890">
    <property type="taxonomic scope" value="Bacteria"/>
</dbReference>
<feature type="binding site" evidence="5">
    <location>
        <position position="145"/>
    </location>
    <ligand>
        <name>S-adenosyl-L-methionine</name>
        <dbReference type="ChEBI" id="CHEBI:59789"/>
    </ligand>
</feature>
<gene>
    <name evidence="5" type="primary">prmC</name>
    <name evidence="8" type="ORF">GS4_39_00240</name>
</gene>
<feature type="binding site" evidence="5">
    <location>
        <begin position="196"/>
        <end position="199"/>
    </location>
    <ligand>
        <name>substrate</name>
    </ligand>
</feature>
<comment type="catalytic activity">
    <reaction evidence="4 5">
        <text>L-glutaminyl-[peptide chain release factor] + S-adenosyl-L-methionine = N(5)-methyl-L-glutaminyl-[peptide chain release factor] + S-adenosyl-L-homocysteine + H(+)</text>
        <dbReference type="Rhea" id="RHEA:42896"/>
        <dbReference type="Rhea" id="RHEA-COMP:10271"/>
        <dbReference type="Rhea" id="RHEA-COMP:10272"/>
        <dbReference type="ChEBI" id="CHEBI:15378"/>
        <dbReference type="ChEBI" id="CHEBI:30011"/>
        <dbReference type="ChEBI" id="CHEBI:57856"/>
        <dbReference type="ChEBI" id="CHEBI:59789"/>
        <dbReference type="ChEBI" id="CHEBI:61891"/>
        <dbReference type="EC" id="2.1.1.297"/>
    </reaction>
</comment>
<dbReference type="GO" id="GO:0102559">
    <property type="term" value="F:peptide chain release factor N(5)-glutamine methyltransferase activity"/>
    <property type="evidence" value="ECO:0007669"/>
    <property type="project" value="UniProtKB-EC"/>
</dbReference>
<name>M0QQ36_9ACTN</name>
<feature type="domain" description="Methyltransferase small" evidence="6">
    <location>
        <begin position="114"/>
        <end position="200"/>
    </location>
</feature>
<comment type="caution">
    <text evidence="8">The sequence shown here is derived from an EMBL/GenBank/DDBJ whole genome shotgun (WGS) entry which is preliminary data.</text>
</comment>
<keyword evidence="9" id="KW-1185">Reference proteome</keyword>
<dbReference type="Gene3D" id="3.40.50.150">
    <property type="entry name" value="Vaccinia Virus protein VP39"/>
    <property type="match status" value="1"/>
</dbReference>
<comment type="similarity">
    <text evidence="5">Belongs to the protein N5-glutamine methyltransferase family. PrmC subfamily.</text>
</comment>
<dbReference type="PROSITE" id="PS00092">
    <property type="entry name" value="N6_MTASE"/>
    <property type="match status" value="1"/>
</dbReference>
<comment type="caution">
    <text evidence="5">Lacks conserved residue(s) required for the propagation of feature annotation.</text>
</comment>
<keyword evidence="1 5" id="KW-0489">Methyltransferase</keyword>
<dbReference type="InterPro" id="IPR019874">
    <property type="entry name" value="RF_methyltr_PrmC"/>
</dbReference>
<dbReference type="Pfam" id="PF05175">
    <property type="entry name" value="MTS"/>
    <property type="match status" value="1"/>
</dbReference>
<dbReference type="InterPro" id="IPR007848">
    <property type="entry name" value="Small_mtfrase_dom"/>
</dbReference>
<accession>M0QQ36</accession>
<evidence type="ECO:0000256" key="2">
    <source>
        <dbReference type="ARBA" id="ARBA00022679"/>
    </source>
</evidence>
<dbReference type="GO" id="GO:0032259">
    <property type="term" value="P:methylation"/>
    <property type="evidence" value="ECO:0007669"/>
    <property type="project" value="UniProtKB-KW"/>
</dbReference>
<dbReference type="Gene3D" id="1.10.8.10">
    <property type="entry name" value="DNA helicase RuvA subunit, C-terminal domain"/>
    <property type="match status" value="1"/>
</dbReference>
<evidence type="ECO:0000313" key="8">
    <source>
        <dbReference type="EMBL" id="GAC70693.1"/>
    </source>
</evidence>
<evidence type="ECO:0000313" key="9">
    <source>
        <dbReference type="Proteomes" id="UP000011666"/>
    </source>
</evidence>
<dbReference type="PANTHER" id="PTHR18895:SF74">
    <property type="entry name" value="MTRF1L RELEASE FACTOR GLUTAMINE METHYLTRANSFERASE"/>
    <property type="match status" value="1"/>
</dbReference>
<sequence length="288" mass="30180">MTPAHRPVDELAWAAQILADAGVESPRADARWLLAWVLDVEPGRLPLVDEVTEAQVDAFHDAVGRRAAREPVQHIIGVAPFGPLELAVGPGVFVPRPETEWLVEWATDRLAGRTRPMVVDLCSGSGALALAVATTVPTAEVAAVERASEALVWLRRNVAAVPAAVGERVAVHQADVTDVAAVTALLGSEVDLVVANPPYVPATVPVSPEVAADPADAVFAGSDGMSVIVPMARTIAAITSPGAYVGVEHDDTTADAVVDALAQADAFADIEPHHDLTGRPRFVTARRR</sequence>
<dbReference type="GO" id="GO:0003676">
    <property type="term" value="F:nucleic acid binding"/>
    <property type="evidence" value="ECO:0007669"/>
    <property type="project" value="InterPro"/>
</dbReference>
<evidence type="ECO:0000259" key="7">
    <source>
        <dbReference type="Pfam" id="PF17827"/>
    </source>
</evidence>
<dbReference type="CDD" id="cd02440">
    <property type="entry name" value="AdoMet_MTases"/>
    <property type="match status" value="1"/>
</dbReference>
<dbReference type="PANTHER" id="PTHR18895">
    <property type="entry name" value="HEMK METHYLTRANSFERASE"/>
    <property type="match status" value="1"/>
</dbReference>
<keyword evidence="3 5" id="KW-0949">S-adenosyl-L-methionine</keyword>
<dbReference type="STRING" id="1223545.GS4_39_00240"/>
<dbReference type="InterPro" id="IPR002052">
    <property type="entry name" value="DNA_methylase_N6_adenine_CS"/>
</dbReference>
<dbReference type="NCBIfam" id="TIGR03534">
    <property type="entry name" value="RF_mod_PrmC"/>
    <property type="match status" value="1"/>
</dbReference>
<dbReference type="InterPro" id="IPR050320">
    <property type="entry name" value="N5-glutamine_MTase"/>
</dbReference>
<evidence type="ECO:0000256" key="5">
    <source>
        <dbReference type="HAMAP-Rule" id="MF_02126"/>
    </source>
</evidence>
<comment type="function">
    <text evidence="5">Methylates the class 1 translation termination release factors RF1/PrfA and RF2/PrfB on the glutamine residue of the universally conserved GGQ motif.</text>
</comment>
<dbReference type="Pfam" id="PF17827">
    <property type="entry name" value="PrmC_N"/>
    <property type="match status" value="1"/>
</dbReference>
<dbReference type="EC" id="2.1.1.297" evidence="5"/>
<dbReference type="InterPro" id="IPR029063">
    <property type="entry name" value="SAM-dependent_MTases_sf"/>
</dbReference>
<dbReference type="InterPro" id="IPR040758">
    <property type="entry name" value="PrmC_N"/>
</dbReference>
<proteinExistence type="inferred from homology"/>
<dbReference type="RefSeq" id="WP_007624931.1">
    <property type="nucleotide sequence ID" value="NZ_BANX01000039.1"/>
</dbReference>
<evidence type="ECO:0000259" key="6">
    <source>
        <dbReference type="Pfam" id="PF05175"/>
    </source>
</evidence>
<dbReference type="HAMAP" id="MF_02126">
    <property type="entry name" value="RF_methyltr_PrmC"/>
    <property type="match status" value="1"/>
</dbReference>
<dbReference type="InterPro" id="IPR004556">
    <property type="entry name" value="HemK-like"/>
</dbReference>
<evidence type="ECO:0000256" key="4">
    <source>
        <dbReference type="ARBA" id="ARBA00048391"/>
    </source>
</evidence>
<feature type="binding site" evidence="5">
    <location>
        <position position="196"/>
    </location>
    <ligand>
        <name>S-adenosyl-L-methionine</name>
        <dbReference type="ChEBI" id="CHEBI:59789"/>
    </ligand>
</feature>
<evidence type="ECO:0000256" key="3">
    <source>
        <dbReference type="ARBA" id="ARBA00022691"/>
    </source>
</evidence>
<dbReference type="OrthoDB" id="9800643at2"/>
<dbReference type="SUPFAM" id="SSF53335">
    <property type="entry name" value="S-adenosyl-L-methionine-dependent methyltransferases"/>
    <property type="match status" value="1"/>
</dbReference>
<dbReference type="AlphaFoldDB" id="M0QQ36"/>
<dbReference type="EMBL" id="BANX01000039">
    <property type="protein sequence ID" value="GAC70693.1"/>
    <property type="molecule type" value="Genomic_DNA"/>
</dbReference>
<feature type="domain" description="Release factor glutamine methyltransferase N-terminal" evidence="7">
    <location>
        <begin position="11"/>
        <end position="77"/>
    </location>
</feature>
<dbReference type="NCBIfam" id="TIGR00536">
    <property type="entry name" value="hemK_fam"/>
    <property type="match status" value="1"/>
</dbReference>
<organism evidence="8 9">
    <name type="scientific">Gordonia soli NBRC 108243</name>
    <dbReference type="NCBI Taxonomy" id="1223545"/>
    <lineage>
        <taxon>Bacteria</taxon>
        <taxon>Bacillati</taxon>
        <taxon>Actinomycetota</taxon>
        <taxon>Actinomycetes</taxon>
        <taxon>Mycobacteriales</taxon>
        <taxon>Gordoniaceae</taxon>
        <taxon>Gordonia</taxon>
    </lineage>
</organism>
<evidence type="ECO:0000256" key="1">
    <source>
        <dbReference type="ARBA" id="ARBA00022603"/>
    </source>
</evidence>
<reference evidence="8 9" key="1">
    <citation type="submission" date="2013-01" db="EMBL/GenBank/DDBJ databases">
        <title>Whole genome shotgun sequence of Gordonia soli NBRC 108243.</title>
        <authorList>
            <person name="Isaki-Nakamura S."/>
            <person name="Hosoyama A."/>
            <person name="Tsuchikane K."/>
            <person name="Ando Y."/>
            <person name="Baba S."/>
            <person name="Ohji S."/>
            <person name="Hamada M."/>
            <person name="Tamura T."/>
            <person name="Yamazoe A."/>
            <person name="Yamazaki S."/>
            <person name="Fujita N."/>
        </authorList>
    </citation>
    <scope>NUCLEOTIDE SEQUENCE [LARGE SCALE GENOMIC DNA]</scope>
    <source>
        <strain evidence="8 9">NBRC 108243</strain>
    </source>
</reference>
<protein>
    <recommendedName>
        <fullName evidence="5">Release factor glutamine methyltransferase</fullName>
        <shortName evidence="5">RF MTase</shortName>
        <ecNumber evidence="5">2.1.1.297</ecNumber>
    </recommendedName>
    <alternativeName>
        <fullName evidence="5">N5-glutamine methyltransferase PrmC</fullName>
    </alternativeName>
    <alternativeName>
        <fullName evidence="5">Protein-(glutamine-N5) MTase PrmC</fullName>
    </alternativeName>
    <alternativeName>
        <fullName evidence="5">Protein-glutamine N-methyltransferase PrmC</fullName>
    </alternativeName>
</protein>